<sequence length="177" mass="20160">MRYKYRVGEQTASMFEQMCNDKQLAKAVAAQMLATLGRANSLEQYRAEQRQCFNRKVFFLTLGLVAILFGTIVPMVLLEVWYLASVAGIAVCIYALLFYRMRCSFINKQTILKSLHKSREERRGSIPPPPQRPPPILTDYSFPSLDGKRGSLVNIDQSMVEFPATSPRWSSFATIHD</sequence>
<gene>
    <name evidence="1" type="ORF">DSO57_1016853</name>
</gene>
<keyword evidence="2" id="KW-1185">Reference proteome</keyword>
<reference evidence="1" key="1">
    <citation type="submission" date="2022-04" db="EMBL/GenBank/DDBJ databases">
        <title>Genome of the entomopathogenic fungus Entomophthora muscae.</title>
        <authorList>
            <person name="Elya C."/>
            <person name="Lovett B.R."/>
            <person name="Lee E."/>
            <person name="Macias A.M."/>
            <person name="Hajek A.E."/>
            <person name="De Bivort B.L."/>
            <person name="Kasson M.T."/>
            <person name="De Fine Licht H.H."/>
            <person name="Stajich J.E."/>
        </authorList>
    </citation>
    <scope>NUCLEOTIDE SEQUENCE</scope>
    <source>
        <strain evidence="1">Berkeley</strain>
    </source>
</reference>
<evidence type="ECO:0000313" key="1">
    <source>
        <dbReference type="EMBL" id="KAJ9058009.1"/>
    </source>
</evidence>
<dbReference type="Proteomes" id="UP001165960">
    <property type="component" value="Unassembled WGS sequence"/>
</dbReference>
<organism evidence="1 2">
    <name type="scientific">Entomophthora muscae</name>
    <dbReference type="NCBI Taxonomy" id="34485"/>
    <lineage>
        <taxon>Eukaryota</taxon>
        <taxon>Fungi</taxon>
        <taxon>Fungi incertae sedis</taxon>
        <taxon>Zoopagomycota</taxon>
        <taxon>Entomophthoromycotina</taxon>
        <taxon>Entomophthoromycetes</taxon>
        <taxon>Entomophthorales</taxon>
        <taxon>Entomophthoraceae</taxon>
        <taxon>Entomophthora</taxon>
    </lineage>
</organism>
<dbReference type="EMBL" id="QTSX02005749">
    <property type="protein sequence ID" value="KAJ9058009.1"/>
    <property type="molecule type" value="Genomic_DNA"/>
</dbReference>
<comment type="caution">
    <text evidence="1">The sequence shown here is derived from an EMBL/GenBank/DDBJ whole genome shotgun (WGS) entry which is preliminary data.</text>
</comment>
<evidence type="ECO:0000313" key="2">
    <source>
        <dbReference type="Proteomes" id="UP001165960"/>
    </source>
</evidence>
<proteinExistence type="predicted"/>
<name>A0ACC2S6P3_9FUNG</name>
<protein>
    <submittedName>
        <fullName evidence="1">Uncharacterized protein</fullName>
    </submittedName>
</protein>
<accession>A0ACC2S6P3</accession>